<gene>
    <name evidence="2" type="ORF">THAOC_31070</name>
</gene>
<organism evidence="2 3">
    <name type="scientific">Thalassiosira oceanica</name>
    <name type="common">Marine diatom</name>
    <dbReference type="NCBI Taxonomy" id="159749"/>
    <lineage>
        <taxon>Eukaryota</taxon>
        <taxon>Sar</taxon>
        <taxon>Stramenopiles</taxon>
        <taxon>Ochrophyta</taxon>
        <taxon>Bacillariophyta</taxon>
        <taxon>Coscinodiscophyceae</taxon>
        <taxon>Thalassiosirophycidae</taxon>
        <taxon>Thalassiosirales</taxon>
        <taxon>Thalassiosiraceae</taxon>
        <taxon>Thalassiosira</taxon>
    </lineage>
</organism>
<evidence type="ECO:0000313" key="2">
    <source>
        <dbReference type="EMBL" id="EJK50002.1"/>
    </source>
</evidence>
<sequence>MREPGRGYTFVAARAAKPTVRQRGSEASRRSGSQADSADSEDRRLLATRALQRHETHLAGCRTFGLLAALKGIGKEEEPGRG</sequence>
<dbReference type="AlphaFoldDB" id="K0RTI6"/>
<comment type="caution">
    <text evidence="2">The sequence shown here is derived from an EMBL/GenBank/DDBJ whole genome shotgun (WGS) entry which is preliminary data.</text>
</comment>
<accession>K0RTI6</accession>
<dbReference type="Proteomes" id="UP000266841">
    <property type="component" value="Unassembled WGS sequence"/>
</dbReference>
<dbReference type="EMBL" id="AGNL01044283">
    <property type="protein sequence ID" value="EJK50002.1"/>
    <property type="molecule type" value="Genomic_DNA"/>
</dbReference>
<protein>
    <submittedName>
        <fullName evidence="2">Uncharacterized protein</fullName>
    </submittedName>
</protein>
<evidence type="ECO:0000256" key="1">
    <source>
        <dbReference type="SAM" id="MobiDB-lite"/>
    </source>
</evidence>
<proteinExistence type="predicted"/>
<name>K0RTI6_THAOC</name>
<evidence type="ECO:0000313" key="3">
    <source>
        <dbReference type="Proteomes" id="UP000266841"/>
    </source>
</evidence>
<reference evidence="2 3" key="1">
    <citation type="journal article" date="2012" name="Genome Biol.">
        <title>Genome and low-iron response of an oceanic diatom adapted to chronic iron limitation.</title>
        <authorList>
            <person name="Lommer M."/>
            <person name="Specht M."/>
            <person name="Roy A.S."/>
            <person name="Kraemer L."/>
            <person name="Andreson R."/>
            <person name="Gutowska M.A."/>
            <person name="Wolf J."/>
            <person name="Bergner S.V."/>
            <person name="Schilhabel M.B."/>
            <person name="Klostermeier U.C."/>
            <person name="Beiko R.G."/>
            <person name="Rosenstiel P."/>
            <person name="Hippler M."/>
            <person name="Laroche J."/>
        </authorList>
    </citation>
    <scope>NUCLEOTIDE SEQUENCE [LARGE SCALE GENOMIC DNA]</scope>
    <source>
        <strain evidence="2 3">CCMP1005</strain>
    </source>
</reference>
<feature type="region of interest" description="Disordered" evidence="1">
    <location>
        <begin position="1"/>
        <end position="42"/>
    </location>
</feature>
<keyword evidence="3" id="KW-1185">Reference proteome</keyword>